<feature type="domain" description="Glycogen debranching enzyme C-terminal" evidence="1">
    <location>
        <begin position="23"/>
        <end position="168"/>
    </location>
</feature>
<organism evidence="4">
    <name type="scientific">Hydatigena taeniaeformis</name>
    <name type="common">Feline tapeworm</name>
    <name type="synonym">Taenia taeniaeformis</name>
    <dbReference type="NCBI Taxonomy" id="6205"/>
    <lineage>
        <taxon>Eukaryota</taxon>
        <taxon>Metazoa</taxon>
        <taxon>Spiralia</taxon>
        <taxon>Lophotrochozoa</taxon>
        <taxon>Platyhelminthes</taxon>
        <taxon>Cestoda</taxon>
        <taxon>Eucestoda</taxon>
        <taxon>Cyclophyllidea</taxon>
        <taxon>Taeniidae</taxon>
        <taxon>Hydatigera</taxon>
    </lineage>
</organism>
<protein>
    <submittedName>
        <fullName evidence="4">GDE_C domain-containing protein</fullName>
    </submittedName>
</protein>
<evidence type="ECO:0000313" key="2">
    <source>
        <dbReference type="EMBL" id="VDM24844.1"/>
    </source>
</evidence>
<dbReference type="WBParaSite" id="TTAC_0000441401-mRNA-1">
    <property type="protein sequence ID" value="TTAC_0000441401-mRNA-1"/>
    <property type="gene ID" value="TTAC_0000441401"/>
</dbReference>
<evidence type="ECO:0000313" key="3">
    <source>
        <dbReference type="Proteomes" id="UP000274429"/>
    </source>
</evidence>
<dbReference type="OrthoDB" id="10248904at2759"/>
<dbReference type="Pfam" id="PF06202">
    <property type="entry name" value="GDE_C"/>
    <property type="match status" value="1"/>
</dbReference>
<name>A0A0R3WUH4_HYDTA</name>
<dbReference type="PANTHER" id="PTHR10569:SF2">
    <property type="entry name" value="GLYCOGEN DEBRANCHING ENZYME"/>
    <property type="match status" value="1"/>
</dbReference>
<dbReference type="InterPro" id="IPR032790">
    <property type="entry name" value="GDE_C"/>
</dbReference>
<dbReference type="PANTHER" id="PTHR10569">
    <property type="entry name" value="GLYCOGEN DEBRANCHING ENZYME"/>
    <property type="match status" value="1"/>
</dbReference>
<reference evidence="2 3" key="2">
    <citation type="submission" date="2018-11" db="EMBL/GenBank/DDBJ databases">
        <authorList>
            <consortium name="Pathogen Informatics"/>
        </authorList>
    </citation>
    <scope>NUCLEOTIDE SEQUENCE [LARGE SCALE GENOMIC DNA]</scope>
</reference>
<evidence type="ECO:0000313" key="4">
    <source>
        <dbReference type="WBParaSite" id="TTAC_0000441401-mRNA-1"/>
    </source>
</evidence>
<proteinExistence type="predicted"/>
<keyword evidence="3" id="KW-1185">Reference proteome</keyword>
<evidence type="ECO:0000259" key="1">
    <source>
        <dbReference type="Pfam" id="PF06202"/>
    </source>
</evidence>
<sequence length="186" mass="20813">MSCLDFPDFLELVSDEHGNQSLIKEAANSILQFASLLRHGLIPNLMGDGQCVPPRYNARDAVWFWLYSICCFEDEVTASEGLAPGLGGGKKSILSRPVFRWFITDTAPGWPDERDSVNMANPPADRVMPLYDVMQEALQRHVTGIEFRERTAGFALDCQMVTEGFNVSSMTIDTRIFFDIAQPKDS</sequence>
<reference evidence="4" key="1">
    <citation type="submission" date="2017-02" db="UniProtKB">
        <authorList>
            <consortium name="WormBaseParasite"/>
        </authorList>
    </citation>
    <scope>IDENTIFICATION</scope>
</reference>
<dbReference type="GO" id="GO:0005980">
    <property type="term" value="P:glycogen catabolic process"/>
    <property type="evidence" value="ECO:0007669"/>
    <property type="project" value="InterPro"/>
</dbReference>
<accession>A0A0R3WUH4</accession>
<dbReference type="GO" id="GO:0004134">
    <property type="term" value="F:4-alpha-glucanotransferase activity"/>
    <property type="evidence" value="ECO:0007669"/>
    <property type="project" value="InterPro"/>
</dbReference>
<gene>
    <name evidence="2" type="ORF">TTAC_LOCUS4399</name>
</gene>
<dbReference type="GO" id="GO:0004135">
    <property type="term" value="F:amylo-alpha-1,6-glucosidase activity"/>
    <property type="evidence" value="ECO:0007669"/>
    <property type="project" value="InterPro"/>
</dbReference>
<dbReference type="Proteomes" id="UP000274429">
    <property type="component" value="Unassembled WGS sequence"/>
</dbReference>
<dbReference type="EMBL" id="UYWX01004317">
    <property type="protein sequence ID" value="VDM24844.1"/>
    <property type="molecule type" value="Genomic_DNA"/>
</dbReference>
<dbReference type="STRING" id="6205.A0A0R3WUH4"/>
<dbReference type="AlphaFoldDB" id="A0A0R3WUH4"/>
<dbReference type="InterPro" id="IPR010401">
    <property type="entry name" value="AGL/Gdb1"/>
</dbReference>